<keyword evidence="7" id="KW-1185">Reference proteome</keyword>
<evidence type="ECO:0000256" key="3">
    <source>
        <dbReference type="ARBA" id="ARBA00022792"/>
    </source>
</evidence>
<sequence length="115" mass="12312">MTLSEHIASLEEGTLPFNLTETQRQQKASGDTAWSLLQLAESAHRFALSSVAEAVAATAVYLRGLLPQLLGVTLEKAIKLTVNGFVSDKFMHEDGSVLEAEIFARGCGGGFQGIF</sequence>
<keyword evidence="3" id="KW-0999">Mitochondrion inner membrane</keyword>
<gene>
    <name evidence="6" type="ORF">A6R68_24188</name>
</gene>
<evidence type="ECO:0000313" key="7">
    <source>
        <dbReference type="Proteomes" id="UP000092124"/>
    </source>
</evidence>
<keyword evidence="4" id="KW-0472">Membrane</keyword>
<comment type="subcellular location">
    <subcellularLocation>
        <location evidence="1">Mitochondrion inner membrane</location>
        <topology evidence="1">Multi-pass membrane protein</topology>
    </subcellularLocation>
</comment>
<dbReference type="AlphaFoldDB" id="A0A1A6HUA1"/>
<comment type="caution">
    <text evidence="6">The sequence shown here is derived from an EMBL/GenBank/DDBJ whole genome shotgun (WGS) entry which is preliminary data.</text>
</comment>
<dbReference type="GO" id="GO:0005313">
    <property type="term" value="F:L-glutamate transmembrane transporter activity"/>
    <property type="evidence" value="ECO:0007669"/>
    <property type="project" value="TreeGrafter"/>
</dbReference>
<reference evidence="6 7" key="1">
    <citation type="submission" date="2016-06" db="EMBL/GenBank/DDBJ databases">
        <title>The Draft Genome Sequence and Annotation of the Desert Woodrat Neotoma lepida.</title>
        <authorList>
            <person name="Campbell M."/>
            <person name="Oakeson K.F."/>
            <person name="Yandell M."/>
            <person name="Halpert J.R."/>
            <person name="Dearing D."/>
        </authorList>
    </citation>
    <scope>NUCLEOTIDE SEQUENCE [LARGE SCALE GENOMIC DNA]</scope>
    <source>
        <strain evidence="6">417</strain>
        <tissue evidence="6">Liver</tissue>
    </source>
</reference>
<organism evidence="6 7">
    <name type="scientific">Neotoma lepida</name>
    <name type="common">Desert woodrat</name>
    <dbReference type="NCBI Taxonomy" id="56216"/>
    <lineage>
        <taxon>Eukaryota</taxon>
        <taxon>Metazoa</taxon>
        <taxon>Chordata</taxon>
        <taxon>Craniata</taxon>
        <taxon>Vertebrata</taxon>
        <taxon>Euteleostomi</taxon>
        <taxon>Mammalia</taxon>
        <taxon>Eutheria</taxon>
        <taxon>Euarchontoglires</taxon>
        <taxon>Glires</taxon>
        <taxon>Rodentia</taxon>
        <taxon>Myomorpha</taxon>
        <taxon>Muroidea</taxon>
        <taxon>Cricetidae</taxon>
        <taxon>Neotominae</taxon>
        <taxon>Neotoma</taxon>
    </lineage>
</organism>
<keyword evidence="4" id="KW-0812">Transmembrane</keyword>
<dbReference type="PANTHER" id="PTHR45678:SF12">
    <property type="entry name" value="ELECTROGENIC ASPARTATE_GLUTAMATE ANTIPORTER SLC25A13, MITOCHONDRIAL"/>
    <property type="match status" value="1"/>
</dbReference>
<name>A0A1A6HUA1_NEOLE</name>
<comment type="similarity">
    <text evidence="2">Belongs to the mitochondrial carrier (TC 2.A.29) family.</text>
</comment>
<dbReference type="GO" id="GO:0015183">
    <property type="term" value="F:L-aspartate transmembrane transporter activity"/>
    <property type="evidence" value="ECO:0007669"/>
    <property type="project" value="TreeGrafter"/>
</dbReference>
<keyword evidence="5" id="KW-0496">Mitochondrion</keyword>
<evidence type="ECO:0000256" key="4">
    <source>
        <dbReference type="ARBA" id="ARBA00022989"/>
    </source>
</evidence>
<dbReference type="EMBL" id="LZPO01009094">
    <property type="protein sequence ID" value="OBS81821.1"/>
    <property type="molecule type" value="Genomic_DNA"/>
</dbReference>
<evidence type="ECO:0000256" key="2">
    <source>
        <dbReference type="ARBA" id="ARBA00006375"/>
    </source>
</evidence>
<dbReference type="PANTHER" id="PTHR45678">
    <property type="entry name" value="MITOCHONDRIAL 2-OXODICARBOXYLATE CARRIER 1-RELATED"/>
    <property type="match status" value="1"/>
</dbReference>
<dbReference type="Proteomes" id="UP000092124">
    <property type="component" value="Unassembled WGS sequence"/>
</dbReference>
<proteinExistence type="inferred from homology"/>
<dbReference type="OrthoDB" id="2382881at2759"/>
<evidence type="ECO:0000313" key="6">
    <source>
        <dbReference type="EMBL" id="OBS81821.1"/>
    </source>
</evidence>
<dbReference type="InterPro" id="IPR051028">
    <property type="entry name" value="Mito_Solute_Carrier"/>
</dbReference>
<evidence type="ECO:0000256" key="5">
    <source>
        <dbReference type="ARBA" id="ARBA00023128"/>
    </source>
</evidence>
<dbReference type="STRING" id="56216.A0A1A6HUA1"/>
<feature type="non-terminal residue" evidence="6">
    <location>
        <position position="115"/>
    </location>
</feature>
<dbReference type="GO" id="GO:0005743">
    <property type="term" value="C:mitochondrial inner membrane"/>
    <property type="evidence" value="ECO:0007669"/>
    <property type="project" value="UniProtKB-SubCell"/>
</dbReference>
<accession>A0A1A6HUA1</accession>
<evidence type="ECO:0000256" key="1">
    <source>
        <dbReference type="ARBA" id="ARBA00004448"/>
    </source>
</evidence>
<protein>
    <submittedName>
        <fullName evidence="6">Uncharacterized protein</fullName>
    </submittedName>
</protein>
<dbReference type="GO" id="GO:0043490">
    <property type="term" value="P:malate-aspartate shuttle"/>
    <property type="evidence" value="ECO:0007669"/>
    <property type="project" value="TreeGrafter"/>
</dbReference>
<keyword evidence="4" id="KW-1133">Transmembrane helix</keyword>